<dbReference type="AlphaFoldDB" id="A0AA36FX37"/>
<evidence type="ECO:0000313" key="1">
    <source>
        <dbReference type="EMBL" id="CAJ0570054.1"/>
    </source>
</evidence>
<evidence type="ECO:0000313" key="2">
    <source>
        <dbReference type="Proteomes" id="UP001177023"/>
    </source>
</evidence>
<organism evidence="1 2">
    <name type="scientific">Mesorhabditis spiculigera</name>
    <dbReference type="NCBI Taxonomy" id="96644"/>
    <lineage>
        <taxon>Eukaryota</taxon>
        <taxon>Metazoa</taxon>
        <taxon>Ecdysozoa</taxon>
        <taxon>Nematoda</taxon>
        <taxon>Chromadorea</taxon>
        <taxon>Rhabditida</taxon>
        <taxon>Rhabditina</taxon>
        <taxon>Rhabditomorpha</taxon>
        <taxon>Rhabditoidea</taxon>
        <taxon>Rhabditidae</taxon>
        <taxon>Mesorhabditinae</taxon>
        <taxon>Mesorhabditis</taxon>
    </lineage>
</organism>
<dbReference type="EMBL" id="CATQJA010002231">
    <property type="protein sequence ID" value="CAJ0570054.1"/>
    <property type="molecule type" value="Genomic_DNA"/>
</dbReference>
<keyword evidence="2" id="KW-1185">Reference proteome</keyword>
<reference evidence="1" key="1">
    <citation type="submission" date="2023-06" db="EMBL/GenBank/DDBJ databases">
        <authorList>
            <person name="Delattre M."/>
        </authorList>
    </citation>
    <scope>NUCLEOTIDE SEQUENCE</scope>
    <source>
        <strain evidence="1">AF72</strain>
    </source>
</reference>
<sequence length="340" mass="38120">MYKFSLQKCAREMLLRLLVYCIGGALASFLRVETGHRNIQIEGRDPYPGHFTKVTFTEQTCIRAVSIHCLVPLTGAEEIDLLYSPCENEQWRVAHYNNKEARFFLKQQIVVKQLNVASRLPVSVVDLQVEPCFPETYQNISCQAPRRHRRHRAPFPLRAQETGPVKTRTKRAADQTPDKIYSLSDSPYRIDENITVARGQRFDVEPGVRITFAPNTGILVYGTLYIKGSLEQPVYLEAAEAGPWLGVIVSSTEAPSSFTYLNVSGSIYGITIRDSPSFPTFDHVIADSNRNGFTFETSKTPATDDTPLRVFKASAVHSAENGFNVVGEATIEPTPLEHHE</sequence>
<gene>
    <name evidence="1" type="ORF">MSPICULIGERA_LOCUS8507</name>
</gene>
<name>A0AA36FX37_9BILA</name>
<accession>A0AA36FX37</accession>
<protein>
    <submittedName>
        <fullName evidence="1">Uncharacterized protein</fullName>
    </submittedName>
</protein>
<dbReference type="Proteomes" id="UP001177023">
    <property type="component" value="Unassembled WGS sequence"/>
</dbReference>
<proteinExistence type="predicted"/>
<comment type="caution">
    <text evidence="1">The sequence shown here is derived from an EMBL/GenBank/DDBJ whole genome shotgun (WGS) entry which is preliminary data.</text>
</comment>
<feature type="non-terminal residue" evidence="1">
    <location>
        <position position="1"/>
    </location>
</feature>